<organism evidence="2 3">
    <name type="scientific">Pyxidicoccus parkwayensis</name>
    <dbReference type="NCBI Taxonomy" id="2813578"/>
    <lineage>
        <taxon>Bacteria</taxon>
        <taxon>Pseudomonadati</taxon>
        <taxon>Myxococcota</taxon>
        <taxon>Myxococcia</taxon>
        <taxon>Myxococcales</taxon>
        <taxon>Cystobacterineae</taxon>
        <taxon>Myxococcaceae</taxon>
        <taxon>Pyxidicoccus</taxon>
    </lineage>
</organism>
<evidence type="ECO:0000256" key="1">
    <source>
        <dbReference type="SAM" id="Phobius"/>
    </source>
</evidence>
<dbReference type="RefSeq" id="WP_206721516.1">
    <property type="nucleotide sequence ID" value="NZ_CP071090.1"/>
</dbReference>
<feature type="transmembrane region" description="Helical" evidence="1">
    <location>
        <begin position="98"/>
        <end position="116"/>
    </location>
</feature>
<feature type="transmembrane region" description="Helical" evidence="1">
    <location>
        <begin position="128"/>
        <end position="150"/>
    </location>
</feature>
<keyword evidence="1" id="KW-0812">Transmembrane</keyword>
<keyword evidence="1" id="KW-1133">Transmembrane helix</keyword>
<accession>A0ABX7NM32</accession>
<dbReference type="Proteomes" id="UP000662747">
    <property type="component" value="Chromosome"/>
</dbReference>
<name>A0ABX7NM32_9BACT</name>
<feature type="transmembrane region" description="Helical" evidence="1">
    <location>
        <begin position="64"/>
        <end position="86"/>
    </location>
</feature>
<proteinExistence type="predicted"/>
<gene>
    <name evidence="2" type="ORF">JY651_32255</name>
</gene>
<sequence>MKRPLLLLASLSAALSLTLGTFQTVLWNGAAAPRWARTVAHGIAESALPPRGAPGAEHLAAPPAAYFMFGRPFILAYVALGLALVALARAEGKRRDTFATALVAVAALADVGVYWLSSALGVAFRERAFWNVEVPALVGLLFLVSVRAGLAWRRDGRLRPSVFALPLALLATAALHYMPHGPVLGLSFALLLEAARLRSTSMTSHASAMKEARS</sequence>
<feature type="transmembrane region" description="Helical" evidence="1">
    <location>
        <begin position="162"/>
        <end position="178"/>
    </location>
</feature>
<dbReference type="EMBL" id="CP071090">
    <property type="protein sequence ID" value="QSQ19935.1"/>
    <property type="molecule type" value="Genomic_DNA"/>
</dbReference>
<evidence type="ECO:0000313" key="3">
    <source>
        <dbReference type="Proteomes" id="UP000662747"/>
    </source>
</evidence>
<evidence type="ECO:0000313" key="2">
    <source>
        <dbReference type="EMBL" id="QSQ19935.1"/>
    </source>
</evidence>
<keyword evidence="3" id="KW-1185">Reference proteome</keyword>
<keyword evidence="1" id="KW-0472">Membrane</keyword>
<reference evidence="2 3" key="1">
    <citation type="submission" date="2021-02" db="EMBL/GenBank/DDBJ databases">
        <title>De Novo genome assembly of isolated myxobacteria.</title>
        <authorList>
            <person name="Stevens D.C."/>
        </authorList>
    </citation>
    <scope>NUCLEOTIDE SEQUENCE [LARGE SCALE GENOMIC DNA]</scope>
    <source>
        <strain evidence="3">SCPEA02</strain>
    </source>
</reference>
<protein>
    <submittedName>
        <fullName evidence="2">Uncharacterized protein</fullName>
    </submittedName>
</protein>